<dbReference type="PANTHER" id="PTHR11552:SF115">
    <property type="entry name" value="DEHYDROGENASE XPTC-RELATED"/>
    <property type="match status" value="1"/>
</dbReference>
<sequence length="367" mass="38324">METTVSRVIFDGTHATGVEYLPSDGGDVSTVSASKEVIVASGALHTPGVLQRSGIGAKAVLSSLGIEVISDLPGVGSNFQDQTTVHVPLNLTKNLSPNANSINIDAEYNATEWAAYQAHLPSAYTLAHNLSTTFTGVSLQDLISSSVDNSTIITAAATYNAADSLPVDVDATVLAGYKAQREVLLKEITNSTLSVGFLYFDTFSSAEAYLMKPFSRGNVHINSTDPLAQPVIDYGTATDPADIALNAALLGKLREVVAAPAMQALGPIAEAPFGDDVVTEEQIVAALRENLIISNAHQCCTAPMMPLELGGVVGPDKKVYGVTGLRVGDISTFPTAVSGGPTGTVYGAAEKLADIIKKEWSTKGYYS</sequence>
<dbReference type="InterPro" id="IPR012132">
    <property type="entry name" value="GMC_OxRdtase"/>
</dbReference>
<dbReference type="InterPro" id="IPR000172">
    <property type="entry name" value="GMC_OxRdtase_N"/>
</dbReference>
<gene>
    <name evidence="3" type="ORF">N8I77_005124</name>
</gene>
<keyword evidence="4" id="KW-1185">Reference proteome</keyword>
<dbReference type="Proteomes" id="UP001265746">
    <property type="component" value="Unassembled WGS sequence"/>
</dbReference>
<comment type="caution">
    <text evidence="3">The sequence shown here is derived from an EMBL/GenBank/DDBJ whole genome shotgun (WGS) entry which is preliminary data.</text>
</comment>
<dbReference type="Pfam" id="PF00732">
    <property type="entry name" value="GMC_oxred_N"/>
    <property type="match status" value="1"/>
</dbReference>
<accession>A0AAD9W7S6</accession>
<comment type="similarity">
    <text evidence="1">Belongs to the GMC oxidoreductase family.</text>
</comment>
<dbReference type="GO" id="GO:0050660">
    <property type="term" value="F:flavin adenine dinucleotide binding"/>
    <property type="evidence" value="ECO:0007669"/>
    <property type="project" value="InterPro"/>
</dbReference>
<dbReference type="InterPro" id="IPR007867">
    <property type="entry name" value="GMC_OxRtase_C"/>
</dbReference>
<dbReference type="GO" id="GO:0044550">
    <property type="term" value="P:secondary metabolite biosynthetic process"/>
    <property type="evidence" value="ECO:0007669"/>
    <property type="project" value="TreeGrafter"/>
</dbReference>
<evidence type="ECO:0000313" key="3">
    <source>
        <dbReference type="EMBL" id="KAK2611800.1"/>
    </source>
</evidence>
<feature type="domain" description="Glucose-methanol-choline oxidoreductase N-terminal" evidence="2">
    <location>
        <begin position="42"/>
        <end position="56"/>
    </location>
</feature>
<proteinExistence type="inferred from homology"/>
<dbReference type="EMBL" id="JAUJFL010000002">
    <property type="protein sequence ID" value="KAK2611800.1"/>
    <property type="molecule type" value="Genomic_DNA"/>
</dbReference>
<dbReference type="Gene3D" id="3.30.560.10">
    <property type="entry name" value="Glucose Oxidase, domain 3"/>
    <property type="match status" value="1"/>
</dbReference>
<dbReference type="SUPFAM" id="SSF54373">
    <property type="entry name" value="FAD-linked reductases, C-terminal domain"/>
    <property type="match status" value="1"/>
</dbReference>
<dbReference type="InterPro" id="IPR036188">
    <property type="entry name" value="FAD/NAD-bd_sf"/>
</dbReference>
<dbReference type="PROSITE" id="PS00624">
    <property type="entry name" value="GMC_OXRED_2"/>
    <property type="match status" value="1"/>
</dbReference>
<dbReference type="AlphaFoldDB" id="A0AAD9W7S6"/>
<evidence type="ECO:0000259" key="2">
    <source>
        <dbReference type="PROSITE" id="PS00624"/>
    </source>
</evidence>
<reference evidence="3" key="1">
    <citation type="submission" date="2023-06" db="EMBL/GenBank/DDBJ databases">
        <authorList>
            <person name="Noh H."/>
        </authorList>
    </citation>
    <scope>NUCLEOTIDE SEQUENCE</scope>
    <source>
        <strain evidence="3">DUCC20226</strain>
    </source>
</reference>
<dbReference type="GO" id="GO:0016614">
    <property type="term" value="F:oxidoreductase activity, acting on CH-OH group of donors"/>
    <property type="evidence" value="ECO:0007669"/>
    <property type="project" value="InterPro"/>
</dbReference>
<evidence type="ECO:0000313" key="4">
    <source>
        <dbReference type="Proteomes" id="UP001265746"/>
    </source>
</evidence>
<dbReference type="Pfam" id="PF05199">
    <property type="entry name" value="GMC_oxred_C"/>
    <property type="match status" value="1"/>
</dbReference>
<name>A0AAD9W7S6_PHOAM</name>
<organism evidence="3 4">
    <name type="scientific">Phomopsis amygdali</name>
    <name type="common">Fusicoccum amygdali</name>
    <dbReference type="NCBI Taxonomy" id="1214568"/>
    <lineage>
        <taxon>Eukaryota</taxon>
        <taxon>Fungi</taxon>
        <taxon>Dikarya</taxon>
        <taxon>Ascomycota</taxon>
        <taxon>Pezizomycotina</taxon>
        <taxon>Sordariomycetes</taxon>
        <taxon>Sordariomycetidae</taxon>
        <taxon>Diaporthales</taxon>
        <taxon>Diaporthaceae</taxon>
        <taxon>Diaporthe</taxon>
    </lineage>
</organism>
<dbReference type="Gene3D" id="3.50.50.60">
    <property type="entry name" value="FAD/NAD(P)-binding domain"/>
    <property type="match status" value="1"/>
</dbReference>
<evidence type="ECO:0000256" key="1">
    <source>
        <dbReference type="ARBA" id="ARBA00010790"/>
    </source>
</evidence>
<dbReference type="SUPFAM" id="SSF51905">
    <property type="entry name" value="FAD/NAD(P)-binding domain"/>
    <property type="match status" value="1"/>
</dbReference>
<dbReference type="PANTHER" id="PTHR11552">
    <property type="entry name" value="GLUCOSE-METHANOL-CHOLINE GMC OXIDOREDUCTASE"/>
    <property type="match status" value="1"/>
</dbReference>
<protein>
    <recommendedName>
        <fullName evidence="2">Glucose-methanol-choline oxidoreductase N-terminal domain-containing protein</fullName>
    </recommendedName>
</protein>